<comment type="function">
    <text evidence="1">The proteasome is a multicatalytic proteinase complex which is characterized by its ability to cleave peptides with Arg, Phe, Tyr, Leu, and Glu adjacent to the leaving group at neutral or slightly basic pH. The proteasome has an ATP-dependent proteolytic activity.</text>
</comment>
<feature type="domain" description="Proteasome alpha-type subunits" evidence="8">
    <location>
        <begin position="8"/>
        <end position="30"/>
    </location>
</feature>
<dbReference type="InterPro" id="IPR023332">
    <property type="entry name" value="Proteasome_alpha-type"/>
</dbReference>
<gene>
    <name evidence="9" type="ORF">SBAD_LOCUS4092</name>
</gene>
<dbReference type="SUPFAM" id="SSF56235">
    <property type="entry name" value="N-terminal nucleophile aminohydrolases (Ntn hydrolases)"/>
    <property type="match status" value="1"/>
</dbReference>
<evidence type="ECO:0000256" key="1">
    <source>
        <dbReference type="ARBA" id="ARBA00002000"/>
    </source>
</evidence>
<evidence type="ECO:0000259" key="8">
    <source>
        <dbReference type="SMART" id="SM00948"/>
    </source>
</evidence>
<sequence length="253" mass="28551">MSSVGTGYDLSAATFSPDGRIFQTEYALKAVDAAGTCIALRGKDGTVFAVEKLIKTKLYLPTTNRRLRNVDTHIGFAFTGMYPDAHALAEFCIEEAQDYFRQYRTKIPCQHLADRLSLYMHAYTLYGALRPFGCSVFLSSWSEIEGPQLFMIEPSGVMYGYRGWAIGKGRQAAKTEIEKLKLEELTVKELIKEAARIIYAVRDETKDRNLVLEMSWVSKDTKGKHEMLPPDLLAETEAWAKEKVSEVEGDEEH</sequence>
<dbReference type="Gene3D" id="3.60.20.10">
    <property type="entry name" value="Glutamine Phosphoribosylpyrophosphate, subunit 1, domain 1"/>
    <property type="match status" value="1"/>
</dbReference>
<dbReference type="OrthoDB" id="40134at2759"/>
<dbReference type="AlphaFoldDB" id="A0A183IKE4"/>
<dbReference type="WBParaSite" id="SBAD_0000427101-mRNA-1">
    <property type="protein sequence ID" value="SBAD_0000427101-mRNA-1"/>
    <property type="gene ID" value="SBAD_0000427101"/>
</dbReference>
<protein>
    <submittedName>
        <fullName evidence="11">Proteasome subunit alpha type-3</fullName>
    </submittedName>
</protein>
<evidence type="ECO:0000313" key="9">
    <source>
        <dbReference type="EMBL" id="VDP03347.1"/>
    </source>
</evidence>
<dbReference type="SMART" id="SM00948">
    <property type="entry name" value="Proteasome_A_N"/>
    <property type="match status" value="1"/>
</dbReference>
<comment type="subcellular location">
    <subcellularLocation>
        <location evidence="3">Cytoplasm</location>
    </subcellularLocation>
    <subcellularLocation>
        <location evidence="2">Nucleus</location>
    </subcellularLocation>
</comment>
<dbReference type="InterPro" id="IPR001353">
    <property type="entry name" value="Proteasome_sua/b"/>
</dbReference>
<organism evidence="11">
    <name type="scientific">Soboliphyme baturini</name>
    <dbReference type="NCBI Taxonomy" id="241478"/>
    <lineage>
        <taxon>Eukaryota</taxon>
        <taxon>Metazoa</taxon>
        <taxon>Ecdysozoa</taxon>
        <taxon>Nematoda</taxon>
        <taxon>Enoplea</taxon>
        <taxon>Dorylaimia</taxon>
        <taxon>Dioctophymatida</taxon>
        <taxon>Dioctophymatoidea</taxon>
        <taxon>Soboliphymatidae</taxon>
        <taxon>Soboliphyme</taxon>
    </lineage>
</organism>
<dbReference type="EMBL" id="UZAM01008122">
    <property type="protein sequence ID" value="VDP03347.1"/>
    <property type="molecule type" value="Genomic_DNA"/>
</dbReference>
<evidence type="ECO:0000256" key="7">
    <source>
        <dbReference type="PROSITE-ProRule" id="PRU00808"/>
    </source>
</evidence>
<dbReference type="Proteomes" id="UP000270296">
    <property type="component" value="Unassembled WGS sequence"/>
</dbReference>
<evidence type="ECO:0000256" key="6">
    <source>
        <dbReference type="ARBA" id="ARBA00023242"/>
    </source>
</evidence>
<dbReference type="GO" id="GO:0005634">
    <property type="term" value="C:nucleus"/>
    <property type="evidence" value="ECO:0007669"/>
    <property type="project" value="UniProtKB-SubCell"/>
</dbReference>
<proteinExistence type="inferred from homology"/>
<dbReference type="CDD" id="cd03751">
    <property type="entry name" value="proteasome_alpha_type_3"/>
    <property type="match status" value="1"/>
</dbReference>
<keyword evidence="6" id="KW-0539">Nucleus</keyword>
<comment type="similarity">
    <text evidence="7">Belongs to the peptidase T1A family.</text>
</comment>
<accession>A0A183IKE4</accession>
<dbReference type="InterPro" id="IPR050115">
    <property type="entry name" value="Proteasome_alpha"/>
</dbReference>
<dbReference type="GO" id="GO:0019773">
    <property type="term" value="C:proteasome core complex, alpha-subunit complex"/>
    <property type="evidence" value="ECO:0007669"/>
    <property type="project" value="UniProtKB-UniRule"/>
</dbReference>
<keyword evidence="10" id="KW-1185">Reference proteome</keyword>
<dbReference type="PROSITE" id="PS51475">
    <property type="entry name" value="PROTEASOME_ALPHA_2"/>
    <property type="match status" value="1"/>
</dbReference>
<evidence type="ECO:0000256" key="4">
    <source>
        <dbReference type="ARBA" id="ARBA00022490"/>
    </source>
</evidence>
<dbReference type="Pfam" id="PF00227">
    <property type="entry name" value="Proteasome"/>
    <property type="match status" value="1"/>
</dbReference>
<evidence type="ECO:0000256" key="2">
    <source>
        <dbReference type="ARBA" id="ARBA00004123"/>
    </source>
</evidence>
<dbReference type="InterPro" id="IPR000426">
    <property type="entry name" value="Proteasome_asu_N"/>
</dbReference>
<dbReference type="PANTHER" id="PTHR11599">
    <property type="entry name" value="PROTEASOME SUBUNIT ALPHA/BETA"/>
    <property type="match status" value="1"/>
</dbReference>
<reference evidence="9 10" key="2">
    <citation type="submission" date="2018-11" db="EMBL/GenBank/DDBJ databases">
        <authorList>
            <consortium name="Pathogen Informatics"/>
        </authorList>
    </citation>
    <scope>NUCLEOTIDE SEQUENCE [LARGE SCALE GENOMIC DNA]</scope>
</reference>
<dbReference type="Pfam" id="PF10584">
    <property type="entry name" value="Proteasome_A_N"/>
    <property type="match status" value="1"/>
</dbReference>
<keyword evidence="5 7" id="KW-0647">Proteasome</keyword>
<dbReference type="FunFam" id="3.60.20.10:FF:000007">
    <property type="entry name" value="Proteasome subunit alpha type"/>
    <property type="match status" value="1"/>
</dbReference>
<dbReference type="GO" id="GO:0006511">
    <property type="term" value="P:ubiquitin-dependent protein catabolic process"/>
    <property type="evidence" value="ECO:0007669"/>
    <property type="project" value="InterPro"/>
</dbReference>
<dbReference type="InterPro" id="IPR029055">
    <property type="entry name" value="Ntn_hydrolases_N"/>
</dbReference>
<dbReference type="GO" id="GO:0005737">
    <property type="term" value="C:cytoplasm"/>
    <property type="evidence" value="ECO:0007669"/>
    <property type="project" value="UniProtKB-SubCell"/>
</dbReference>
<evidence type="ECO:0000313" key="10">
    <source>
        <dbReference type="Proteomes" id="UP000270296"/>
    </source>
</evidence>
<name>A0A183IKE4_9BILA</name>
<evidence type="ECO:0000256" key="5">
    <source>
        <dbReference type="ARBA" id="ARBA00022942"/>
    </source>
</evidence>
<evidence type="ECO:0000256" key="3">
    <source>
        <dbReference type="ARBA" id="ARBA00004496"/>
    </source>
</evidence>
<reference evidence="11" key="1">
    <citation type="submission" date="2016-06" db="UniProtKB">
        <authorList>
            <consortium name="WormBaseParasite"/>
        </authorList>
    </citation>
    <scope>IDENTIFICATION</scope>
</reference>
<keyword evidence="4" id="KW-0963">Cytoplasm</keyword>
<evidence type="ECO:0000313" key="11">
    <source>
        <dbReference type="WBParaSite" id="SBAD_0000427101-mRNA-1"/>
    </source>
</evidence>